<dbReference type="FunFam" id="1.20.1250.20:FF:000218">
    <property type="entry name" value="facilitated trehalose transporter Tret1"/>
    <property type="match status" value="1"/>
</dbReference>
<name>A0A482W5V1_ASBVE</name>
<evidence type="ECO:0000313" key="11">
    <source>
        <dbReference type="Proteomes" id="UP000292052"/>
    </source>
</evidence>
<keyword evidence="7 8" id="KW-0472">Membrane</keyword>
<evidence type="ECO:0000313" key="10">
    <source>
        <dbReference type="EMBL" id="RZC40093.1"/>
    </source>
</evidence>
<keyword evidence="4" id="KW-0762">Sugar transport</keyword>
<evidence type="ECO:0000256" key="1">
    <source>
        <dbReference type="ARBA" id="ARBA00004651"/>
    </source>
</evidence>
<dbReference type="PROSITE" id="PS50850">
    <property type="entry name" value="MFS"/>
    <property type="match status" value="1"/>
</dbReference>
<comment type="caution">
    <text evidence="10">The sequence shown here is derived from an EMBL/GenBank/DDBJ whole genome shotgun (WGS) entry which is preliminary data.</text>
</comment>
<feature type="transmembrane region" description="Helical" evidence="8">
    <location>
        <begin position="34"/>
        <end position="54"/>
    </location>
</feature>
<feature type="transmembrane region" description="Helical" evidence="8">
    <location>
        <begin position="120"/>
        <end position="138"/>
    </location>
</feature>
<evidence type="ECO:0000256" key="3">
    <source>
        <dbReference type="ARBA" id="ARBA00022475"/>
    </source>
</evidence>
<dbReference type="PROSITE" id="PS00217">
    <property type="entry name" value="SUGAR_TRANSPORT_2"/>
    <property type="match status" value="1"/>
</dbReference>
<dbReference type="Gene3D" id="1.20.1250.20">
    <property type="entry name" value="MFS general substrate transporter like domains"/>
    <property type="match status" value="1"/>
</dbReference>
<feature type="transmembrane region" description="Helical" evidence="8">
    <location>
        <begin position="394"/>
        <end position="414"/>
    </location>
</feature>
<dbReference type="GO" id="GO:0005886">
    <property type="term" value="C:plasma membrane"/>
    <property type="evidence" value="ECO:0007669"/>
    <property type="project" value="UniProtKB-SubCell"/>
</dbReference>
<evidence type="ECO:0000256" key="8">
    <source>
        <dbReference type="SAM" id="Phobius"/>
    </source>
</evidence>
<evidence type="ECO:0000256" key="4">
    <source>
        <dbReference type="ARBA" id="ARBA00022597"/>
    </source>
</evidence>
<gene>
    <name evidence="10" type="ORF">BDFB_011326</name>
</gene>
<dbReference type="SUPFAM" id="SSF103473">
    <property type="entry name" value="MFS general substrate transporter"/>
    <property type="match status" value="1"/>
</dbReference>
<dbReference type="AlphaFoldDB" id="A0A482W5V1"/>
<organism evidence="10 11">
    <name type="scientific">Asbolus verrucosus</name>
    <name type="common">Desert ironclad beetle</name>
    <dbReference type="NCBI Taxonomy" id="1661398"/>
    <lineage>
        <taxon>Eukaryota</taxon>
        <taxon>Metazoa</taxon>
        <taxon>Ecdysozoa</taxon>
        <taxon>Arthropoda</taxon>
        <taxon>Hexapoda</taxon>
        <taxon>Insecta</taxon>
        <taxon>Pterygota</taxon>
        <taxon>Neoptera</taxon>
        <taxon>Endopterygota</taxon>
        <taxon>Coleoptera</taxon>
        <taxon>Polyphaga</taxon>
        <taxon>Cucujiformia</taxon>
        <taxon>Tenebrionidae</taxon>
        <taxon>Pimeliinae</taxon>
        <taxon>Asbolus</taxon>
    </lineage>
</organism>
<evidence type="ECO:0000256" key="6">
    <source>
        <dbReference type="ARBA" id="ARBA00022989"/>
    </source>
</evidence>
<dbReference type="PANTHER" id="PTHR48021">
    <property type="match status" value="1"/>
</dbReference>
<feature type="domain" description="Major facilitator superfamily (MFS) profile" evidence="9">
    <location>
        <begin position="1"/>
        <end position="417"/>
    </location>
</feature>
<keyword evidence="6 8" id="KW-1133">Transmembrane helix</keyword>
<keyword evidence="2" id="KW-0813">Transport</keyword>
<dbReference type="Pfam" id="PF00083">
    <property type="entry name" value="Sugar_tr"/>
    <property type="match status" value="1"/>
</dbReference>
<evidence type="ECO:0000256" key="2">
    <source>
        <dbReference type="ARBA" id="ARBA00022448"/>
    </source>
</evidence>
<keyword evidence="11" id="KW-1185">Reference proteome</keyword>
<keyword evidence="3" id="KW-1003">Cell membrane</keyword>
<dbReference type="Proteomes" id="UP000292052">
    <property type="component" value="Unassembled WGS sequence"/>
</dbReference>
<reference evidence="10 11" key="1">
    <citation type="submission" date="2017-03" db="EMBL/GenBank/DDBJ databases">
        <title>Genome of the blue death feigning beetle - Asbolus verrucosus.</title>
        <authorList>
            <person name="Rider S.D."/>
        </authorList>
    </citation>
    <scope>NUCLEOTIDE SEQUENCE [LARGE SCALE GENOMIC DNA]</scope>
    <source>
        <strain evidence="10">Butters</strain>
        <tissue evidence="10">Head and leg muscle</tissue>
    </source>
</reference>
<proteinExistence type="predicted"/>
<feature type="transmembrane region" description="Helical" evidence="8">
    <location>
        <begin position="227"/>
        <end position="244"/>
    </location>
</feature>
<sequence length="437" mass="48846">MLSSGVHEAWTSVYIPQMLNGTNTIQITSDEGSWITISMGLGGLIGCIITSFLTDTFGRKKTILLTAFPNFIASLLLAYANSVIVFCVARIISGVASGMTIAVIPHYLGEIADPKIRGTLGTIIPIFNLVGFLFINIVGTYLTITVSSLVSSVFPVLLLLTFAWMPESPYYLIMKGNFDGAQKSLKKLKGVSDVLDELNRLKETVVKQIGNRGKIVELFTKKSNRNALLIVFILLNGKQFTGIGPIDAYAQLIFQQIFDNLSPLLITLIYYMTRLIMVIVSSFFADRIGRRPILIVSFFGCAVTLFLLAIYLYMKSHTTVDVTEYRILPILFLEGFAVFYSFLTSVPLTILGELFPMNVKVFASIFYQTYLYIITAVVIKLFQLMTDNFGMEMSFFVFAISCVFHLILIFQFVLETKGQSLEEIQDCLHKSEIKSSR</sequence>
<keyword evidence="5 8" id="KW-0812">Transmembrane</keyword>
<feature type="transmembrane region" description="Helical" evidence="8">
    <location>
        <begin position="88"/>
        <end position="108"/>
    </location>
</feature>
<evidence type="ECO:0000256" key="5">
    <source>
        <dbReference type="ARBA" id="ARBA00022692"/>
    </source>
</evidence>
<protein>
    <submittedName>
        <fullName evidence="10">Sugar tr and/or MFS 1 domain containing protein</fullName>
    </submittedName>
</protein>
<dbReference type="InterPro" id="IPR005828">
    <property type="entry name" value="MFS_sugar_transport-like"/>
</dbReference>
<dbReference type="InterPro" id="IPR050549">
    <property type="entry name" value="MFS_Trehalose_Transporter"/>
</dbReference>
<evidence type="ECO:0000259" key="9">
    <source>
        <dbReference type="PROSITE" id="PS50850"/>
    </source>
</evidence>
<comment type="subcellular location">
    <subcellularLocation>
        <location evidence="1">Cell membrane</location>
        <topology evidence="1">Multi-pass membrane protein</topology>
    </subcellularLocation>
</comment>
<dbReference type="GO" id="GO:0022857">
    <property type="term" value="F:transmembrane transporter activity"/>
    <property type="evidence" value="ECO:0007669"/>
    <property type="project" value="InterPro"/>
</dbReference>
<dbReference type="InterPro" id="IPR020846">
    <property type="entry name" value="MFS_dom"/>
</dbReference>
<dbReference type="EMBL" id="QDEB01028955">
    <property type="protein sequence ID" value="RZC40093.1"/>
    <property type="molecule type" value="Genomic_DNA"/>
</dbReference>
<feature type="transmembrane region" description="Helical" evidence="8">
    <location>
        <begin position="326"/>
        <end position="349"/>
    </location>
</feature>
<dbReference type="InterPro" id="IPR005829">
    <property type="entry name" value="Sugar_transporter_CS"/>
</dbReference>
<evidence type="ECO:0000256" key="7">
    <source>
        <dbReference type="ARBA" id="ARBA00023136"/>
    </source>
</evidence>
<feature type="transmembrane region" description="Helical" evidence="8">
    <location>
        <begin position="144"/>
        <end position="165"/>
    </location>
</feature>
<dbReference type="PROSITE" id="PS00216">
    <property type="entry name" value="SUGAR_TRANSPORT_1"/>
    <property type="match status" value="1"/>
</dbReference>
<dbReference type="OrthoDB" id="4142200at2759"/>
<dbReference type="InterPro" id="IPR036259">
    <property type="entry name" value="MFS_trans_sf"/>
</dbReference>
<dbReference type="PANTHER" id="PTHR48021:SF46">
    <property type="entry name" value="MAJOR FACILITATOR SUPERFAMILY (MFS) PROFILE DOMAIN-CONTAINING PROTEIN"/>
    <property type="match status" value="1"/>
</dbReference>
<feature type="transmembrane region" description="Helical" evidence="8">
    <location>
        <begin position="361"/>
        <end position="382"/>
    </location>
</feature>
<feature type="transmembrane region" description="Helical" evidence="8">
    <location>
        <begin position="292"/>
        <end position="314"/>
    </location>
</feature>
<feature type="transmembrane region" description="Helical" evidence="8">
    <location>
        <begin position="264"/>
        <end position="285"/>
    </location>
</feature>
<accession>A0A482W5V1</accession>
<feature type="transmembrane region" description="Helical" evidence="8">
    <location>
        <begin position="63"/>
        <end position="82"/>
    </location>
</feature>